<dbReference type="Proteomes" id="UP000268014">
    <property type="component" value="Unassembled WGS sequence"/>
</dbReference>
<name>A0A0N4W421_HAEPC</name>
<protein>
    <submittedName>
        <fullName evidence="3">HNH endonuclease</fullName>
    </submittedName>
</protein>
<accession>A0A0N4W421</accession>
<evidence type="ECO:0000313" key="2">
    <source>
        <dbReference type="Proteomes" id="UP000268014"/>
    </source>
</evidence>
<keyword evidence="2" id="KW-1185">Reference proteome</keyword>
<dbReference type="AlphaFoldDB" id="A0A0N4W421"/>
<dbReference type="EMBL" id="UZAF01016228">
    <property type="protein sequence ID" value="VDO23599.1"/>
    <property type="molecule type" value="Genomic_DNA"/>
</dbReference>
<sequence>MTMSRTCSPTCSIPLQAWPSPSPNPSSIYGIVSSVKLGSKWAREVRSTEVYMGEHPSEGDRQVHRDHVMPMQAVIGAKEYGTRY</sequence>
<dbReference type="WBParaSite" id="HPLM_0000460601-mRNA-1">
    <property type="protein sequence ID" value="HPLM_0000460601-mRNA-1"/>
    <property type="gene ID" value="HPLM_0000460601"/>
</dbReference>
<evidence type="ECO:0000313" key="3">
    <source>
        <dbReference type="WBParaSite" id="HPLM_0000460601-mRNA-1"/>
    </source>
</evidence>
<reference evidence="3" key="1">
    <citation type="submission" date="2017-02" db="UniProtKB">
        <authorList>
            <consortium name="WormBaseParasite"/>
        </authorList>
    </citation>
    <scope>IDENTIFICATION</scope>
</reference>
<evidence type="ECO:0000313" key="1">
    <source>
        <dbReference type="EMBL" id="VDO23599.1"/>
    </source>
</evidence>
<reference evidence="1 2" key="2">
    <citation type="submission" date="2018-11" db="EMBL/GenBank/DDBJ databases">
        <authorList>
            <consortium name="Pathogen Informatics"/>
        </authorList>
    </citation>
    <scope>NUCLEOTIDE SEQUENCE [LARGE SCALE GENOMIC DNA]</scope>
    <source>
        <strain evidence="1 2">MHpl1</strain>
    </source>
</reference>
<organism evidence="3">
    <name type="scientific">Haemonchus placei</name>
    <name type="common">Barber's pole worm</name>
    <dbReference type="NCBI Taxonomy" id="6290"/>
    <lineage>
        <taxon>Eukaryota</taxon>
        <taxon>Metazoa</taxon>
        <taxon>Ecdysozoa</taxon>
        <taxon>Nematoda</taxon>
        <taxon>Chromadorea</taxon>
        <taxon>Rhabditida</taxon>
        <taxon>Rhabditina</taxon>
        <taxon>Rhabditomorpha</taxon>
        <taxon>Strongyloidea</taxon>
        <taxon>Trichostrongylidae</taxon>
        <taxon>Haemonchus</taxon>
    </lineage>
</organism>
<gene>
    <name evidence="1" type="ORF">HPLM_LOCUS4598</name>
</gene>
<proteinExistence type="predicted"/>